<dbReference type="RefSeq" id="WP_203000601.1">
    <property type="nucleotide sequence ID" value="NZ_JADWYU010000200.1"/>
</dbReference>
<evidence type="ECO:0000256" key="6">
    <source>
        <dbReference type="ARBA" id="ARBA00023136"/>
    </source>
</evidence>
<keyword evidence="10" id="KW-1185">Reference proteome</keyword>
<comment type="function">
    <text evidence="7">Catalyzes the transfer of the diacylglyceryl group from phosphatidylglycerol to the sulfhydryl group of the N-terminal cysteine of a prolipoprotein, the first step in the formation of mature lipoproteins.</text>
</comment>
<comment type="catalytic activity">
    <reaction evidence="7">
        <text>L-cysteinyl-[prolipoprotein] + a 1,2-diacyl-sn-glycero-3-phospho-(1'-sn-glycerol) = an S-1,2-diacyl-sn-glyceryl-L-cysteinyl-[prolipoprotein] + sn-glycerol 1-phosphate + H(+)</text>
        <dbReference type="Rhea" id="RHEA:56712"/>
        <dbReference type="Rhea" id="RHEA-COMP:14679"/>
        <dbReference type="Rhea" id="RHEA-COMP:14680"/>
        <dbReference type="ChEBI" id="CHEBI:15378"/>
        <dbReference type="ChEBI" id="CHEBI:29950"/>
        <dbReference type="ChEBI" id="CHEBI:57685"/>
        <dbReference type="ChEBI" id="CHEBI:64716"/>
        <dbReference type="ChEBI" id="CHEBI:140658"/>
        <dbReference type="EC" id="2.5.1.145"/>
    </reaction>
</comment>
<feature type="transmembrane region" description="Helical" evidence="7">
    <location>
        <begin position="93"/>
        <end position="115"/>
    </location>
</feature>
<dbReference type="InterPro" id="IPR001640">
    <property type="entry name" value="Lgt"/>
</dbReference>
<keyword evidence="4 7" id="KW-0812">Transmembrane</keyword>
<evidence type="ECO:0000256" key="4">
    <source>
        <dbReference type="ARBA" id="ARBA00022692"/>
    </source>
</evidence>
<dbReference type="HAMAP" id="MF_01147">
    <property type="entry name" value="Lgt"/>
    <property type="match status" value="1"/>
</dbReference>
<dbReference type="GO" id="GO:0042158">
    <property type="term" value="P:lipoprotein biosynthetic process"/>
    <property type="evidence" value="ECO:0007669"/>
    <property type="project" value="UniProtKB-UniRule"/>
</dbReference>
<evidence type="ECO:0000256" key="1">
    <source>
        <dbReference type="ARBA" id="ARBA00007150"/>
    </source>
</evidence>
<keyword evidence="9" id="KW-0328">Glycosyltransferase</keyword>
<keyword evidence="6 7" id="KW-0472">Membrane</keyword>
<dbReference type="GO" id="GO:0008961">
    <property type="term" value="F:phosphatidylglycerol-prolipoprotein diacylglyceryl transferase activity"/>
    <property type="evidence" value="ECO:0007669"/>
    <property type="project" value="UniProtKB-UniRule"/>
</dbReference>
<dbReference type="NCBIfam" id="TIGR00544">
    <property type="entry name" value="lgt"/>
    <property type="match status" value="1"/>
</dbReference>
<sequence>MVLAAIPSPSQGVIHLGPLPLRAYAFMIIIGVVVAVWLTGRRLSARGADPSLAGDAGVWAVLFGIVGARLYHVVSSPDAYFGADGNLADTLKIWNGGLAIWGAVAGGALGVWIACRRAKASFLLFADAAAPGLVLAQAIGRWGNWFNQELFGRPSTLPWALEIDAEHRPAEYLDYATFHPTFLYESLWCLGIAAVLLVVDRRRRLGRGRLLLLYIMLYTAGRAWIEALRIDDAEHIAGLRLNDWVSAVVFVAALVTFLLLRKPVDAPAKPAAAAVPSASSAAGDAASSPAGAPAKDASAKEAPAAEAAASDLAKDPAKDQATPAGTTPTDPPKPTDPSKDTADPSKDTAADATTKLKKDGDAPAAVAGGPATAPADPEATVVAAGAVSGRVGLDKPGTAGATRGGDDPAGGTRRDA</sequence>
<evidence type="ECO:0000313" key="9">
    <source>
        <dbReference type="EMBL" id="MBL7633400.1"/>
    </source>
</evidence>
<dbReference type="EMBL" id="JAEACQ010000381">
    <property type="protein sequence ID" value="MBL7633400.1"/>
    <property type="molecule type" value="Genomic_DNA"/>
</dbReference>
<dbReference type="EC" id="2.5.1.145" evidence="7"/>
<evidence type="ECO:0000256" key="3">
    <source>
        <dbReference type="ARBA" id="ARBA00022679"/>
    </source>
</evidence>
<dbReference type="PROSITE" id="PS01311">
    <property type="entry name" value="LGT"/>
    <property type="match status" value="1"/>
</dbReference>
<evidence type="ECO:0000256" key="2">
    <source>
        <dbReference type="ARBA" id="ARBA00022475"/>
    </source>
</evidence>
<comment type="pathway">
    <text evidence="7">Protein modification; lipoprotein biosynthesis (diacylglyceryl transfer).</text>
</comment>
<dbReference type="Proteomes" id="UP000604475">
    <property type="component" value="Unassembled WGS sequence"/>
</dbReference>
<organism evidence="9 10">
    <name type="scientific">Frankia nepalensis</name>
    <dbReference type="NCBI Taxonomy" id="1836974"/>
    <lineage>
        <taxon>Bacteria</taxon>
        <taxon>Bacillati</taxon>
        <taxon>Actinomycetota</taxon>
        <taxon>Actinomycetes</taxon>
        <taxon>Frankiales</taxon>
        <taxon>Frankiaceae</taxon>
        <taxon>Frankia</taxon>
    </lineage>
</organism>
<feature type="transmembrane region" description="Helical" evidence="7">
    <location>
        <begin position="241"/>
        <end position="260"/>
    </location>
</feature>
<dbReference type="GO" id="GO:0005886">
    <property type="term" value="C:plasma membrane"/>
    <property type="evidence" value="ECO:0007669"/>
    <property type="project" value="UniProtKB-SubCell"/>
</dbReference>
<feature type="region of interest" description="Disordered" evidence="8">
    <location>
        <begin position="277"/>
        <end position="416"/>
    </location>
</feature>
<feature type="transmembrane region" description="Helical" evidence="7">
    <location>
        <begin position="182"/>
        <end position="199"/>
    </location>
</feature>
<evidence type="ECO:0000313" key="10">
    <source>
        <dbReference type="Proteomes" id="UP000604475"/>
    </source>
</evidence>
<gene>
    <name evidence="7" type="primary">lgt</name>
    <name evidence="9" type="ORF">I7412_40855</name>
</gene>
<comment type="subcellular location">
    <subcellularLocation>
        <location evidence="7">Cell membrane</location>
        <topology evidence="7">Multi-pass membrane protein</topology>
    </subcellularLocation>
</comment>
<feature type="compositionally biased region" description="Basic and acidic residues" evidence="8">
    <location>
        <begin position="336"/>
        <end position="361"/>
    </location>
</feature>
<feature type="binding site" evidence="7">
    <location>
        <position position="141"/>
    </location>
    <ligand>
        <name>a 1,2-diacyl-sn-glycero-3-phospho-(1'-sn-glycerol)</name>
        <dbReference type="ChEBI" id="CHEBI:64716"/>
    </ligand>
</feature>
<accession>A0A937RR15</accession>
<dbReference type="PANTHER" id="PTHR30589">
    <property type="entry name" value="PROLIPOPROTEIN DIACYLGLYCERYL TRANSFERASE"/>
    <property type="match status" value="1"/>
</dbReference>
<feature type="transmembrane region" description="Helical" evidence="7">
    <location>
        <begin position="211"/>
        <end position="229"/>
    </location>
</feature>
<feature type="transmembrane region" description="Helical" evidence="7">
    <location>
        <begin position="52"/>
        <end position="73"/>
    </location>
</feature>
<proteinExistence type="inferred from homology"/>
<comment type="caution">
    <text evidence="9">The sequence shown here is derived from an EMBL/GenBank/DDBJ whole genome shotgun (WGS) entry which is preliminary data.</text>
</comment>
<protein>
    <recommendedName>
        <fullName evidence="7">Phosphatidylglycerol--prolipoprotein diacylglyceryl transferase</fullName>
        <ecNumber evidence="7">2.5.1.145</ecNumber>
    </recommendedName>
</protein>
<reference evidence="9" key="1">
    <citation type="submission" date="2020-12" db="EMBL/GenBank/DDBJ databases">
        <title>Genomic characterization of non-nitrogen-fixing Frankia strains.</title>
        <authorList>
            <person name="Carlos-Shanley C."/>
            <person name="Guerra T."/>
            <person name="Hahn D."/>
        </authorList>
    </citation>
    <scope>NUCLEOTIDE SEQUENCE</scope>
    <source>
        <strain evidence="9">CN6</strain>
    </source>
</reference>
<feature type="transmembrane region" description="Helical" evidence="7">
    <location>
        <begin position="23"/>
        <end position="40"/>
    </location>
</feature>
<feature type="transmembrane region" description="Helical" evidence="7">
    <location>
        <begin position="122"/>
        <end position="140"/>
    </location>
</feature>
<keyword evidence="5 7" id="KW-1133">Transmembrane helix</keyword>
<evidence type="ECO:0000256" key="7">
    <source>
        <dbReference type="HAMAP-Rule" id="MF_01147"/>
    </source>
</evidence>
<dbReference type="PANTHER" id="PTHR30589:SF0">
    <property type="entry name" value="PHOSPHATIDYLGLYCEROL--PROLIPOPROTEIN DIACYLGLYCERYL TRANSFERASE"/>
    <property type="match status" value="1"/>
</dbReference>
<name>A0A937RR15_9ACTN</name>
<feature type="compositionally biased region" description="Low complexity" evidence="8">
    <location>
        <begin position="277"/>
        <end position="311"/>
    </location>
</feature>
<dbReference type="AlphaFoldDB" id="A0A937RR15"/>
<dbReference type="Pfam" id="PF01790">
    <property type="entry name" value="LGT"/>
    <property type="match status" value="1"/>
</dbReference>
<evidence type="ECO:0000256" key="5">
    <source>
        <dbReference type="ARBA" id="ARBA00022989"/>
    </source>
</evidence>
<evidence type="ECO:0000256" key="8">
    <source>
        <dbReference type="SAM" id="MobiDB-lite"/>
    </source>
</evidence>
<comment type="similarity">
    <text evidence="1 7">Belongs to the Lgt family.</text>
</comment>
<keyword evidence="3 7" id="KW-0808">Transferase</keyword>
<feature type="compositionally biased region" description="Low complexity" evidence="8">
    <location>
        <begin position="362"/>
        <end position="391"/>
    </location>
</feature>
<keyword evidence="2 7" id="KW-1003">Cell membrane</keyword>